<comment type="caution">
    <text evidence="2">The sequence shown here is derived from an EMBL/GenBank/DDBJ whole genome shotgun (WGS) entry which is preliminary data.</text>
</comment>
<gene>
    <name evidence="2" type="ORF">E6W39_09285</name>
</gene>
<dbReference type="RefSeq" id="WP_141633122.1">
    <property type="nucleotide sequence ID" value="NZ_VIGB01000003.1"/>
</dbReference>
<dbReference type="AlphaFoldDB" id="A0A540W093"/>
<feature type="compositionally biased region" description="Acidic residues" evidence="1">
    <location>
        <begin position="1"/>
        <end position="15"/>
    </location>
</feature>
<keyword evidence="3" id="KW-1185">Reference proteome</keyword>
<feature type="compositionally biased region" description="Low complexity" evidence="1">
    <location>
        <begin position="16"/>
        <end position="26"/>
    </location>
</feature>
<organism evidence="2 3">
    <name type="scientific">Kitasatospora acidiphila</name>
    <dbReference type="NCBI Taxonomy" id="2567942"/>
    <lineage>
        <taxon>Bacteria</taxon>
        <taxon>Bacillati</taxon>
        <taxon>Actinomycetota</taxon>
        <taxon>Actinomycetes</taxon>
        <taxon>Kitasatosporales</taxon>
        <taxon>Streptomycetaceae</taxon>
        <taxon>Kitasatospora</taxon>
    </lineage>
</organism>
<dbReference type="EMBL" id="VIGB01000003">
    <property type="protein sequence ID" value="TQF02428.1"/>
    <property type="molecule type" value="Genomic_DNA"/>
</dbReference>
<reference evidence="2 3" key="1">
    <citation type="submission" date="2019-06" db="EMBL/GenBank/DDBJ databases">
        <title>Description of Kitasatospora acidophila sp. nov. isolated from pine grove soil, and reclassification of Streptomyces novaecaesareae to Kitasatospora novaeceasareae comb. nov.</title>
        <authorList>
            <person name="Kim M.J."/>
        </authorList>
    </citation>
    <scope>NUCLEOTIDE SEQUENCE [LARGE SCALE GENOMIC DNA]</scope>
    <source>
        <strain evidence="2 3">MMS16-CNU292</strain>
    </source>
</reference>
<evidence type="ECO:0000313" key="2">
    <source>
        <dbReference type="EMBL" id="TQF02428.1"/>
    </source>
</evidence>
<sequence length="59" mass="5757">MAESDGDGGVDEVPEPGEAVAGEAGAEAGRDFQAVACGSVPNGEQLARTVIRTAAAAVE</sequence>
<feature type="region of interest" description="Disordered" evidence="1">
    <location>
        <begin position="1"/>
        <end position="26"/>
    </location>
</feature>
<evidence type="ECO:0000256" key="1">
    <source>
        <dbReference type="SAM" id="MobiDB-lite"/>
    </source>
</evidence>
<proteinExistence type="predicted"/>
<name>A0A540W093_9ACTN</name>
<evidence type="ECO:0000313" key="3">
    <source>
        <dbReference type="Proteomes" id="UP000319103"/>
    </source>
</evidence>
<accession>A0A540W093</accession>
<protein>
    <submittedName>
        <fullName evidence="2">Uncharacterized protein</fullName>
    </submittedName>
</protein>
<dbReference type="Proteomes" id="UP000319103">
    <property type="component" value="Unassembled WGS sequence"/>
</dbReference>